<dbReference type="GO" id="GO:0120159">
    <property type="term" value="F:rRNA pseudouridine synthase activity"/>
    <property type="evidence" value="ECO:0007669"/>
    <property type="project" value="UniProtKB-ARBA"/>
</dbReference>
<organism evidence="8 9">
    <name type="scientific">Paratissierella segnis</name>
    <dbReference type="NCBI Taxonomy" id="2763679"/>
    <lineage>
        <taxon>Bacteria</taxon>
        <taxon>Bacillati</taxon>
        <taxon>Bacillota</taxon>
        <taxon>Tissierellia</taxon>
        <taxon>Tissierellales</taxon>
        <taxon>Tissierellaceae</taxon>
        <taxon>Paratissierella</taxon>
    </lineage>
</organism>
<dbReference type="SUPFAM" id="SSF55120">
    <property type="entry name" value="Pseudouridine synthase"/>
    <property type="match status" value="1"/>
</dbReference>
<dbReference type="AlphaFoldDB" id="A0A926EYT2"/>
<comment type="caution">
    <text evidence="8">The sequence shown here is derived from an EMBL/GenBank/DDBJ whole genome shotgun (WGS) entry which is preliminary data.</text>
</comment>
<dbReference type="InterPro" id="IPR050188">
    <property type="entry name" value="RluA_PseudoU_synthase"/>
</dbReference>
<dbReference type="PANTHER" id="PTHR21600">
    <property type="entry name" value="MITOCHONDRIAL RNA PSEUDOURIDINE SYNTHASE"/>
    <property type="match status" value="1"/>
</dbReference>
<comment type="similarity">
    <text evidence="2 6">Belongs to the pseudouridine synthase RluA family.</text>
</comment>
<dbReference type="Pfam" id="PF00849">
    <property type="entry name" value="PseudoU_synth_2"/>
    <property type="match status" value="1"/>
</dbReference>
<dbReference type="CDD" id="cd02869">
    <property type="entry name" value="PseudoU_synth_RluA_like"/>
    <property type="match status" value="1"/>
</dbReference>
<feature type="domain" description="RNA-binding S4" evidence="7">
    <location>
        <begin position="13"/>
        <end position="73"/>
    </location>
</feature>
<evidence type="ECO:0000256" key="6">
    <source>
        <dbReference type="RuleBase" id="RU362028"/>
    </source>
</evidence>
<dbReference type="Pfam" id="PF01479">
    <property type="entry name" value="S4"/>
    <property type="match status" value="1"/>
</dbReference>
<dbReference type="Proteomes" id="UP000601171">
    <property type="component" value="Unassembled WGS sequence"/>
</dbReference>
<dbReference type="PROSITE" id="PS01129">
    <property type="entry name" value="PSI_RLU"/>
    <property type="match status" value="1"/>
</dbReference>
<dbReference type="InterPro" id="IPR036986">
    <property type="entry name" value="S4_RNA-bd_sf"/>
</dbReference>
<dbReference type="InterPro" id="IPR002942">
    <property type="entry name" value="S4_RNA-bd"/>
</dbReference>
<keyword evidence="9" id="KW-1185">Reference proteome</keyword>
<feature type="active site" evidence="4">
    <location>
        <position position="146"/>
    </location>
</feature>
<dbReference type="PROSITE" id="PS50889">
    <property type="entry name" value="S4"/>
    <property type="match status" value="1"/>
</dbReference>
<evidence type="ECO:0000256" key="2">
    <source>
        <dbReference type="ARBA" id="ARBA00010876"/>
    </source>
</evidence>
<accession>A0A926EYT2</accession>
<evidence type="ECO:0000256" key="5">
    <source>
        <dbReference type="PROSITE-ProRule" id="PRU00182"/>
    </source>
</evidence>
<dbReference type="InterPro" id="IPR006224">
    <property type="entry name" value="PsdUridine_synth_RluA-like_CS"/>
</dbReference>
<dbReference type="InterPro" id="IPR006225">
    <property type="entry name" value="PsdUridine_synth_RluC/D"/>
</dbReference>
<dbReference type="GO" id="GO:0000455">
    <property type="term" value="P:enzyme-directed rRNA pseudouridine synthesis"/>
    <property type="evidence" value="ECO:0007669"/>
    <property type="project" value="UniProtKB-ARBA"/>
</dbReference>
<evidence type="ECO:0000256" key="4">
    <source>
        <dbReference type="PIRSR" id="PIRSR606225-1"/>
    </source>
</evidence>
<dbReference type="SMART" id="SM00363">
    <property type="entry name" value="S4"/>
    <property type="match status" value="1"/>
</dbReference>
<name>A0A926EYT2_9FIRM</name>
<keyword evidence="5" id="KW-0694">RNA-binding</keyword>
<evidence type="ECO:0000256" key="3">
    <source>
        <dbReference type="ARBA" id="ARBA00023235"/>
    </source>
</evidence>
<dbReference type="Gene3D" id="3.30.2350.10">
    <property type="entry name" value="Pseudouridine synthase"/>
    <property type="match status" value="1"/>
</dbReference>
<evidence type="ECO:0000313" key="8">
    <source>
        <dbReference type="EMBL" id="MBC8588730.1"/>
    </source>
</evidence>
<dbReference type="PANTHER" id="PTHR21600:SF83">
    <property type="entry name" value="PSEUDOURIDYLATE SYNTHASE RPUSD4, MITOCHONDRIAL"/>
    <property type="match status" value="1"/>
</dbReference>
<protein>
    <recommendedName>
        <fullName evidence="6">Pseudouridine synthase</fullName>
        <ecNumber evidence="6">5.4.99.-</ecNumber>
    </recommendedName>
</protein>
<dbReference type="GO" id="GO:0003723">
    <property type="term" value="F:RNA binding"/>
    <property type="evidence" value="ECO:0007669"/>
    <property type="project" value="UniProtKB-KW"/>
</dbReference>
<gene>
    <name evidence="8" type="ORF">H8707_10930</name>
</gene>
<evidence type="ECO:0000313" key="9">
    <source>
        <dbReference type="Proteomes" id="UP000601171"/>
    </source>
</evidence>
<proteinExistence type="inferred from homology"/>
<dbReference type="SUPFAM" id="SSF55174">
    <property type="entry name" value="Alpha-L RNA-binding motif"/>
    <property type="match status" value="1"/>
</dbReference>
<evidence type="ECO:0000259" key="7">
    <source>
        <dbReference type="SMART" id="SM00363"/>
    </source>
</evidence>
<dbReference type="Gene3D" id="3.10.290.10">
    <property type="entry name" value="RNA-binding S4 domain"/>
    <property type="match status" value="1"/>
</dbReference>
<dbReference type="CDD" id="cd00165">
    <property type="entry name" value="S4"/>
    <property type="match status" value="1"/>
</dbReference>
<dbReference type="NCBIfam" id="TIGR00005">
    <property type="entry name" value="rluA_subfam"/>
    <property type="match status" value="1"/>
</dbReference>
<evidence type="ECO:0000256" key="1">
    <source>
        <dbReference type="ARBA" id="ARBA00000073"/>
    </source>
</evidence>
<dbReference type="RefSeq" id="WP_262430185.1">
    <property type="nucleotide sequence ID" value="NZ_JACRTG010000026.1"/>
</dbReference>
<dbReference type="InterPro" id="IPR020103">
    <property type="entry name" value="PsdUridine_synth_cat_dom_sf"/>
</dbReference>
<sequence length="326" mass="38168">MKEIVIDKNESDQRLDRFLKKYLGNASQAFIYKMLRKKNIKLNGKRANPDDRIVEGDIIHIYLSDETIEKFVATERVIKSKLIPNIVYEDENIILMNKKAGILSHGTGGEFEENIVDSMINYLIEKKEYIPRIERTFTPSICNRLDRNTSGIIIGAKNYQSLKAMNEALRNSEVRRFYKTIVKGRIDNDFKSEGYLSKDEDRNRVEISRDYVDGSKKIETHIKVLKRTRDFSLLEVELITGRTHQIRGHLSSLGHPIIGDRKYGDKNVNKKFLNEYDLENQYLHGYKIEFNGLKDFLEYLNGKSFESPMEEKFQKIERDLFGKIHD</sequence>
<reference evidence="8" key="1">
    <citation type="submission" date="2020-08" db="EMBL/GenBank/DDBJ databases">
        <title>Genome public.</title>
        <authorList>
            <person name="Liu C."/>
            <person name="Sun Q."/>
        </authorList>
    </citation>
    <scope>NUCLEOTIDE SEQUENCE</scope>
    <source>
        <strain evidence="8">BX21</strain>
    </source>
</reference>
<dbReference type="EC" id="5.4.99.-" evidence="6"/>
<comment type="function">
    <text evidence="6">Responsible for synthesis of pseudouridine from uracil.</text>
</comment>
<comment type="catalytic activity">
    <reaction evidence="1 6">
        <text>a uridine in RNA = a pseudouridine in RNA</text>
        <dbReference type="Rhea" id="RHEA:48348"/>
        <dbReference type="Rhea" id="RHEA-COMP:12068"/>
        <dbReference type="Rhea" id="RHEA-COMP:12069"/>
        <dbReference type="ChEBI" id="CHEBI:65314"/>
        <dbReference type="ChEBI" id="CHEBI:65315"/>
    </reaction>
</comment>
<keyword evidence="3 6" id="KW-0413">Isomerase</keyword>
<dbReference type="InterPro" id="IPR006145">
    <property type="entry name" value="PsdUridine_synth_RsuA/RluA"/>
</dbReference>
<dbReference type="EMBL" id="JACRTG010000026">
    <property type="protein sequence ID" value="MBC8588730.1"/>
    <property type="molecule type" value="Genomic_DNA"/>
</dbReference>